<keyword evidence="3" id="KW-1185">Reference proteome</keyword>
<dbReference type="RefSeq" id="WP_216516036.1">
    <property type="nucleotide sequence ID" value="NZ_JAHLPM010000001.1"/>
</dbReference>
<dbReference type="PANTHER" id="PTHR43328">
    <property type="entry name" value="ACETYLTRANSFERASE-RELATED"/>
    <property type="match status" value="1"/>
</dbReference>
<name>A0ABS6E185_9FIRM</name>
<dbReference type="PROSITE" id="PS51186">
    <property type="entry name" value="GNAT"/>
    <property type="match status" value="1"/>
</dbReference>
<comment type="caution">
    <text evidence="2">The sequence shown here is derived from an EMBL/GenBank/DDBJ whole genome shotgun (WGS) entry which is preliminary data.</text>
</comment>
<gene>
    <name evidence="2" type="ORF">KQI42_01515</name>
</gene>
<evidence type="ECO:0000313" key="2">
    <source>
        <dbReference type="EMBL" id="MBU5436664.1"/>
    </source>
</evidence>
<dbReference type="Pfam" id="PF13302">
    <property type="entry name" value="Acetyltransf_3"/>
    <property type="match status" value="1"/>
</dbReference>
<dbReference type="Proteomes" id="UP000749471">
    <property type="component" value="Unassembled WGS sequence"/>
</dbReference>
<accession>A0ABS6E185</accession>
<organism evidence="2 3">
    <name type="scientific">Tissierella simiarum</name>
    <dbReference type="NCBI Taxonomy" id="2841534"/>
    <lineage>
        <taxon>Bacteria</taxon>
        <taxon>Bacillati</taxon>
        <taxon>Bacillota</taxon>
        <taxon>Tissierellia</taxon>
        <taxon>Tissierellales</taxon>
        <taxon>Tissierellaceae</taxon>
        <taxon>Tissierella</taxon>
    </lineage>
</organism>
<sequence length="153" mass="18233">MINIDSYKLVNVTENDCDLIFQWSNDKDVRLNSFNSNPIKYEDHIKWFKDKMKSNDSIMYIFKVCDGKVGLIRLDKLENNTYIINYSIAREHREKGYATILLRLVKEKYKDSFLIGKVKKENIASIKAFIKAEYIMKEKLDMYIFYSSNKEEL</sequence>
<dbReference type="InterPro" id="IPR000182">
    <property type="entry name" value="GNAT_dom"/>
</dbReference>
<proteinExistence type="predicted"/>
<reference evidence="2 3" key="1">
    <citation type="submission" date="2021-06" db="EMBL/GenBank/DDBJ databases">
        <authorList>
            <person name="Sun Q."/>
            <person name="Li D."/>
        </authorList>
    </citation>
    <scope>NUCLEOTIDE SEQUENCE [LARGE SCALE GENOMIC DNA]</scope>
    <source>
        <strain evidence="2 3">MSJ-40</strain>
    </source>
</reference>
<evidence type="ECO:0000313" key="3">
    <source>
        <dbReference type="Proteomes" id="UP000749471"/>
    </source>
</evidence>
<protein>
    <submittedName>
        <fullName evidence="2">GNAT family N-acetyltransferase</fullName>
    </submittedName>
</protein>
<dbReference type="EMBL" id="JAHLPM010000001">
    <property type="protein sequence ID" value="MBU5436664.1"/>
    <property type="molecule type" value="Genomic_DNA"/>
</dbReference>
<evidence type="ECO:0000259" key="1">
    <source>
        <dbReference type="PROSITE" id="PS51186"/>
    </source>
</evidence>
<feature type="domain" description="N-acetyltransferase" evidence="1">
    <location>
        <begin position="7"/>
        <end position="150"/>
    </location>
</feature>
<dbReference type="PANTHER" id="PTHR43328:SF1">
    <property type="entry name" value="N-ACETYLTRANSFERASE DOMAIN-CONTAINING PROTEIN"/>
    <property type="match status" value="1"/>
</dbReference>